<dbReference type="OrthoDB" id="2452750at2"/>
<proteinExistence type="predicted"/>
<keyword evidence="2" id="KW-0732">Signal</keyword>
<dbReference type="RefSeq" id="WP_058382869.1">
    <property type="nucleotide sequence ID" value="NZ_CP013659.2"/>
</dbReference>
<dbReference type="AlphaFoldDB" id="A0A0U2QAN4"/>
<organism evidence="3 4">
    <name type="scientific">Planococcus rifietoensis</name>
    <dbReference type="NCBI Taxonomy" id="200991"/>
    <lineage>
        <taxon>Bacteria</taxon>
        <taxon>Bacillati</taxon>
        <taxon>Bacillota</taxon>
        <taxon>Bacilli</taxon>
        <taxon>Bacillales</taxon>
        <taxon>Caryophanaceae</taxon>
        <taxon>Planococcus</taxon>
    </lineage>
</organism>
<dbReference type="InterPro" id="IPR025623">
    <property type="entry name" value="YusW"/>
</dbReference>
<evidence type="ECO:0000256" key="2">
    <source>
        <dbReference type="SAM" id="SignalP"/>
    </source>
</evidence>
<feature type="region of interest" description="Disordered" evidence="1">
    <location>
        <begin position="23"/>
        <end position="81"/>
    </location>
</feature>
<evidence type="ECO:0008006" key="5">
    <source>
        <dbReference type="Google" id="ProtNLM"/>
    </source>
</evidence>
<reference evidence="3" key="1">
    <citation type="submission" date="2016-01" db="EMBL/GenBank/DDBJ databases">
        <title>Complete genome of Planococcus rifietoensis type strain M8.</title>
        <authorList>
            <person name="See-Too W.S."/>
        </authorList>
    </citation>
    <scope>NUCLEOTIDE SEQUENCE [LARGE SCALE GENOMIC DNA]</scope>
    <source>
        <strain evidence="3">M8</strain>
    </source>
</reference>
<dbReference type="PROSITE" id="PS51257">
    <property type="entry name" value="PROKAR_LIPOPROTEIN"/>
    <property type="match status" value="1"/>
</dbReference>
<accession>A0A0U2QAN4</accession>
<keyword evidence="4" id="KW-1185">Reference proteome</keyword>
<dbReference type="EMBL" id="CP013659">
    <property type="protein sequence ID" value="ALS76166.1"/>
    <property type="molecule type" value="Genomic_DNA"/>
</dbReference>
<name>A0A0U2QAN4_9BACL</name>
<gene>
    <name evidence="3" type="ORF">AUC31_13625</name>
</gene>
<feature type="compositionally biased region" description="Low complexity" evidence="1">
    <location>
        <begin position="40"/>
        <end position="55"/>
    </location>
</feature>
<sequence>MTKNKKLIFPALIMSSALSLAACGDEEEVTQPVTDEAAEETPAPEAESTEDASPSGGTEGTADGETYGFTDLSVDVDMPDQDDALDFSYEEERGQVEAEYENKIDGVDLTGDEAFNELEQGLSQLNLTPDTPDDEVISQVVEAFGIDAGFKKIEIEIDYADGSDKNYEQTNQ</sequence>
<feature type="chain" id="PRO_5039648051" description="YusW-like protein" evidence="2">
    <location>
        <begin position="22"/>
        <end position="172"/>
    </location>
</feature>
<feature type="signal peptide" evidence="2">
    <location>
        <begin position="1"/>
        <end position="21"/>
    </location>
</feature>
<evidence type="ECO:0000313" key="4">
    <source>
        <dbReference type="Proteomes" id="UP000067683"/>
    </source>
</evidence>
<dbReference type="STRING" id="200991.AUC31_13625"/>
<evidence type="ECO:0000313" key="3">
    <source>
        <dbReference type="EMBL" id="ALS76166.1"/>
    </source>
</evidence>
<protein>
    <recommendedName>
        <fullName evidence="5">YusW-like protein</fullName>
    </recommendedName>
</protein>
<dbReference type="Proteomes" id="UP000067683">
    <property type="component" value="Chromosome"/>
</dbReference>
<dbReference type="Pfam" id="PF14039">
    <property type="entry name" value="YusW"/>
    <property type="match status" value="1"/>
</dbReference>
<dbReference type="KEGG" id="prt:AUC31_13625"/>
<evidence type="ECO:0000256" key="1">
    <source>
        <dbReference type="SAM" id="MobiDB-lite"/>
    </source>
</evidence>